<dbReference type="PROSITE" id="PS50889">
    <property type="entry name" value="S4"/>
    <property type="match status" value="1"/>
</dbReference>
<evidence type="ECO:0000256" key="1">
    <source>
        <dbReference type="ARBA" id="ARBA00004604"/>
    </source>
</evidence>
<dbReference type="GO" id="GO:0032040">
    <property type="term" value="C:small-subunit processome"/>
    <property type="evidence" value="ECO:0007669"/>
    <property type="project" value="TreeGrafter"/>
</dbReference>
<dbReference type="SUPFAM" id="SSF55174">
    <property type="entry name" value="Alpha-L RNA-binding motif"/>
    <property type="match status" value="1"/>
</dbReference>
<feature type="domain" description="Small ribosomal subunit protein uS4 N-terminal" evidence="11">
    <location>
        <begin position="4"/>
        <end position="107"/>
    </location>
</feature>
<dbReference type="GO" id="GO:0042274">
    <property type="term" value="P:ribosomal small subunit biogenesis"/>
    <property type="evidence" value="ECO:0007669"/>
    <property type="project" value="TreeGrafter"/>
</dbReference>
<evidence type="ECO:0000256" key="7">
    <source>
        <dbReference type="ARBA" id="ARBA00069727"/>
    </source>
</evidence>
<protein>
    <recommendedName>
        <fullName evidence="7">U3 small nucleolar ribonucleoprotein protein IMP3</fullName>
    </recommendedName>
    <alternativeName>
        <fullName evidence="8">U3 small nucleolar ribonucleoprotein protein imp3</fullName>
    </alternativeName>
</protein>
<evidence type="ECO:0000313" key="12">
    <source>
        <dbReference type="EMBL" id="EFN79292.1"/>
    </source>
</evidence>
<evidence type="ECO:0000256" key="6">
    <source>
        <dbReference type="ARBA" id="ARBA00023274"/>
    </source>
</evidence>
<dbReference type="EMBL" id="GL451439">
    <property type="protein sequence ID" value="EFN79292.1"/>
    <property type="molecule type" value="Genomic_DNA"/>
</dbReference>
<dbReference type="OrthoDB" id="10248812at2759"/>
<keyword evidence="5" id="KW-0539">Nucleus</keyword>
<organism evidence="13">
    <name type="scientific">Harpegnathos saltator</name>
    <name type="common">Jerdon's jumping ant</name>
    <dbReference type="NCBI Taxonomy" id="610380"/>
    <lineage>
        <taxon>Eukaryota</taxon>
        <taxon>Metazoa</taxon>
        <taxon>Ecdysozoa</taxon>
        <taxon>Arthropoda</taxon>
        <taxon>Hexapoda</taxon>
        <taxon>Insecta</taxon>
        <taxon>Pterygota</taxon>
        <taxon>Neoptera</taxon>
        <taxon>Endopterygota</taxon>
        <taxon>Hymenoptera</taxon>
        <taxon>Apocrita</taxon>
        <taxon>Aculeata</taxon>
        <taxon>Formicoidea</taxon>
        <taxon>Formicidae</taxon>
        <taxon>Ponerinae</taxon>
        <taxon>Ponerini</taxon>
        <taxon>Harpegnathos</taxon>
    </lineage>
</organism>
<dbReference type="GO" id="GO:0006364">
    <property type="term" value="P:rRNA processing"/>
    <property type="evidence" value="ECO:0007669"/>
    <property type="project" value="TreeGrafter"/>
</dbReference>
<evidence type="ECO:0000256" key="8">
    <source>
        <dbReference type="ARBA" id="ARBA00072223"/>
    </source>
</evidence>
<dbReference type="PANTHER" id="PTHR11831:SF1">
    <property type="entry name" value="U3 SMALL NUCLEOLAR RIBONUCLEOPROTEIN PROTEIN IMP3"/>
    <property type="match status" value="1"/>
</dbReference>
<evidence type="ECO:0000256" key="9">
    <source>
        <dbReference type="PROSITE-ProRule" id="PRU00182"/>
    </source>
</evidence>
<dbReference type="FunFam" id="3.10.290.10:FF:000006">
    <property type="entry name" value="U3 small nucleolar ribonucleoprotein IMP3"/>
    <property type="match status" value="1"/>
</dbReference>
<dbReference type="PANTHER" id="PTHR11831">
    <property type="entry name" value="30S 40S RIBOSOMAL PROTEIN"/>
    <property type="match status" value="1"/>
</dbReference>
<gene>
    <name evidence="12" type="ORF">EAI_10141</name>
</gene>
<dbReference type="FunCoup" id="E2BYE3">
    <property type="interactions" value="339"/>
</dbReference>
<dbReference type="AlphaFoldDB" id="E2BYE3"/>
<dbReference type="InterPro" id="IPR022801">
    <property type="entry name" value="Ribosomal_uS4"/>
</dbReference>
<evidence type="ECO:0000313" key="13">
    <source>
        <dbReference type="Proteomes" id="UP000008237"/>
    </source>
</evidence>
<dbReference type="Pfam" id="PF00163">
    <property type="entry name" value="Ribosomal_S4"/>
    <property type="match status" value="1"/>
</dbReference>
<keyword evidence="13" id="KW-1185">Reference proteome</keyword>
<evidence type="ECO:0000256" key="5">
    <source>
        <dbReference type="ARBA" id="ARBA00023242"/>
    </source>
</evidence>
<dbReference type="InterPro" id="IPR001912">
    <property type="entry name" value="Ribosomal_uS4_N"/>
</dbReference>
<reference evidence="12 13" key="1">
    <citation type="journal article" date="2010" name="Science">
        <title>Genomic comparison of the ants Camponotus floridanus and Harpegnathos saltator.</title>
        <authorList>
            <person name="Bonasio R."/>
            <person name="Zhang G."/>
            <person name="Ye C."/>
            <person name="Mutti N.S."/>
            <person name="Fang X."/>
            <person name="Qin N."/>
            <person name="Donahue G."/>
            <person name="Yang P."/>
            <person name="Li Q."/>
            <person name="Li C."/>
            <person name="Zhang P."/>
            <person name="Huang Z."/>
            <person name="Berger S.L."/>
            <person name="Reinberg D."/>
            <person name="Wang J."/>
            <person name="Liebig J."/>
        </authorList>
    </citation>
    <scope>NUCLEOTIDE SEQUENCE [LARGE SCALE GENOMIC DNA]</scope>
    <source>
        <strain evidence="12 13">R22 G/1</strain>
    </source>
</reference>
<dbReference type="Proteomes" id="UP000008237">
    <property type="component" value="Unassembled WGS sequence"/>
</dbReference>
<dbReference type="GO" id="GO:0034457">
    <property type="term" value="C:Mpp10 complex"/>
    <property type="evidence" value="ECO:0007669"/>
    <property type="project" value="TreeGrafter"/>
</dbReference>
<evidence type="ECO:0000256" key="2">
    <source>
        <dbReference type="ARBA" id="ARBA00007465"/>
    </source>
</evidence>
<dbReference type="STRING" id="610380.E2BYE3"/>
<dbReference type="OMA" id="FRIKHEQ"/>
<comment type="subcellular location">
    <subcellularLocation>
        <location evidence="1">Nucleus</location>
        <location evidence="1">Nucleolus</location>
    </subcellularLocation>
</comment>
<dbReference type="GO" id="GO:0019843">
    <property type="term" value="F:rRNA binding"/>
    <property type="evidence" value="ECO:0007669"/>
    <property type="project" value="InterPro"/>
</dbReference>
<evidence type="ECO:0000256" key="3">
    <source>
        <dbReference type="ARBA" id="ARBA00022517"/>
    </source>
</evidence>
<dbReference type="InParanoid" id="E2BYE3"/>
<accession>E2BYE3</accession>
<dbReference type="CDD" id="cd00165">
    <property type="entry name" value="S4"/>
    <property type="match status" value="1"/>
</dbReference>
<dbReference type="GO" id="GO:0030515">
    <property type="term" value="F:snoRNA binding"/>
    <property type="evidence" value="ECO:0007669"/>
    <property type="project" value="TreeGrafter"/>
</dbReference>
<dbReference type="SMART" id="SM00363">
    <property type="entry name" value="S4"/>
    <property type="match status" value="1"/>
</dbReference>
<feature type="domain" description="RNA-binding S4" evidence="10">
    <location>
        <begin position="108"/>
        <end position="175"/>
    </location>
</feature>
<sequence length="233" mass="27506">MVRKLKYHEQKLLKKVDFMSWSADNNLHEVKILRRYGIQKRADYTIYNKLACEIRELGRKIKEIDPDHPYRIEQSALLLEKLYMLGLISTKWDLSLTQKVTASSFCRRRLPVVMVRSKMSQTIMIATKLIEQGHVRVGVEVVKDPAFLVTRNLEDFVTWVDTSAIRKHVLEYNNEDYPEYVLELSRDVVRSMGHPEDHQRTSHLGCFWDILRTYSGKHEDVLRTATGRIFRRV</sequence>
<dbReference type="SMART" id="SM01390">
    <property type="entry name" value="Ribosomal_S4"/>
    <property type="match status" value="1"/>
</dbReference>
<comment type="similarity">
    <text evidence="2">Belongs to the universal ribosomal protein uS4 family.</text>
</comment>
<dbReference type="Pfam" id="PF01479">
    <property type="entry name" value="S4"/>
    <property type="match status" value="1"/>
</dbReference>
<evidence type="ECO:0000259" key="11">
    <source>
        <dbReference type="SMART" id="SM01390"/>
    </source>
</evidence>
<evidence type="ECO:0000259" key="10">
    <source>
        <dbReference type="SMART" id="SM00363"/>
    </source>
</evidence>
<dbReference type="Gene3D" id="3.10.290.10">
    <property type="entry name" value="RNA-binding S4 domain"/>
    <property type="match status" value="1"/>
</dbReference>
<keyword evidence="6 12" id="KW-0687">Ribonucleoprotein</keyword>
<dbReference type="InterPro" id="IPR036986">
    <property type="entry name" value="S4_RNA-bd_sf"/>
</dbReference>
<keyword evidence="4 9" id="KW-0694">RNA-binding</keyword>
<proteinExistence type="inferred from homology"/>
<evidence type="ECO:0000256" key="4">
    <source>
        <dbReference type="ARBA" id="ARBA00022884"/>
    </source>
</evidence>
<keyword evidence="3" id="KW-0690">Ribosome biogenesis</keyword>
<dbReference type="InterPro" id="IPR002942">
    <property type="entry name" value="S4_RNA-bd"/>
</dbReference>
<name>E2BYE3_HARSA</name>